<accession>A0A7W6W7P1</accession>
<dbReference type="RefSeq" id="WP_184473261.1">
    <property type="nucleotide sequence ID" value="NZ_JACIFY010000028.1"/>
</dbReference>
<proteinExistence type="predicted"/>
<gene>
    <name evidence="1" type="ORF">GGD57_005533</name>
</gene>
<comment type="caution">
    <text evidence="1">The sequence shown here is derived from an EMBL/GenBank/DDBJ whole genome shotgun (WGS) entry which is preliminary data.</text>
</comment>
<sequence length="57" mass="6211">MFTFGSRHKPLTGFPDVLESEAEAREIFTQAVGMLLLFFPSREIANKALPAALAVAC</sequence>
<reference evidence="1 2" key="1">
    <citation type="submission" date="2020-08" db="EMBL/GenBank/DDBJ databases">
        <title>Genomic Encyclopedia of Type Strains, Phase IV (KMG-V): Genome sequencing to study the core and pangenomes of soil and plant-associated prokaryotes.</title>
        <authorList>
            <person name="Whitman W."/>
        </authorList>
    </citation>
    <scope>NUCLEOTIDE SEQUENCE [LARGE SCALE GENOMIC DNA]</scope>
    <source>
        <strain evidence="1 2">SEMIA 4089</strain>
    </source>
</reference>
<dbReference type="EMBL" id="JACIFY010000028">
    <property type="protein sequence ID" value="MBB4238918.1"/>
    <property type="molecule type" value="Genomic_DNA"/>
</dbReference>
<evidence type="ECO:0000313" key="1">
    <source>
        <dbReference type="EMBL" id="MBB4238918.1"/>
    </source>
</evidence>
<name>A0A7W6W7P1_9HYPH</name>
<protein>
    <submittedName>
        <fullName evidence="1">Uncharacterized protein</fullName>
    </submittedName>
</protein>
<dbReference type="AlphaFoldDB" id="A0A7W6W7P1"/>
<organism evidence="1 2">
    <name type="scientific">Rhizobium esperanzae</name>
    <dbReference type="NCBI Taxonomy" id="1967781"/>
    <lineage>
        <taxon>Bacteria</taxon>
        <taxon>Pseudomonadati</taxon>
        <taxon>Pseudomonadota</taxon>
        <taxon>Alphaproteobacteria</taxon>
        <taxon>Hyphomicrobiales</taxon>
        <taxon>Rhizobiaceae</taxon>
        <taxon>Rhizobium/Agrobacterium group</taxon>
        <taxon>Rhizobium</taxon>
    </lineage>
</organism>
<evidence type="ECO:0000313" key="2">
    <source>
        <dbReference type="Proteomes" id="UP000540909"/>
    </source>
</evidence>
<dbReference type="Proteomes" id="UP000540909">
    <property type="component" value="Unassembled WGS sequence"/>
</dbReference>